<dbReference type="InterPro" id="IPR011009">
    <property type="entry name" value="Kinase-like_dom_sf"/>
</dbReference>
<feature type="region of interest" description="Disordered" evidence="1">
    <location>
        <begin position="196"/>
        <end position="237"/>
    </location>
</feature>
<dbReference type="PANTHER" id="PTHR24359">
    <property type="entry name" value="SERINE/THREONINE-PROTEIN KINASE SBK1"/>
    <property type="match status" value="1"/>
</dbReference>
<accession>A0A6A5TGP2</accession>
<dbReference type="AlphaFoldDB" id="A0A6A5TGP2"/>
<dbReference type="GO" id="GO:0005524">
    <property type="term" value="F:ATP binding"/>
    <property type="evidence" value="ECO:0007669"/>
    <property type="project" value="InterPro"/>
</dbReference>
<evidence type="ECO:0000259" key="2">
    <source>
        <dbReference type="PROSITE" id="PS50011"/>
    </source>
</evidence>
<dbReference type="OrthoDB" id="1046782at2759"/>
<feature type="compositionally biased region" description="Polar residues" evidence="1">
    <location>
        <begin position="1"/>
        <end position="23"/>
    </location>
</feature>
<dbReference type="PANTHER" id="PTHR24359:SF37">
    <property type="entry name" value="PROTEIN KINASE DOMAIN-CONTAINING PROTEIN"/>
    <property type="match status" value="1"/>
</dbReference>
<evidence type="ECO:0000256" key="1">
    <source>
        <dbReference type="SAM" id="MobiDB-lite"/>
    </source>
</evidence>
<organism evidence="3 4">
    <name type="scientific">Byssothecium circinans</name>
    <dbReference type="NCBI Taxonomy" id="147558"/>
    <lineage>
        <taxon>Eukaryota</taxon>
        <taxon>Fungi</taxon>
        <taxon>Dikarya</taxon>
        <taxon>Ascomycota</taxon>
        <taxon>Pezizomycotina</taxon>
        <taxon>Dothideomycetes</taxon>
        <taxon>Pleosporomycetidae</taxon>
        <taxon>Pleosporales</taxon>
        <taxon>Massarineae</taxon>
        <taxon>Massarinaceae</taxon>
        <taxon>Byssothecium</taxon>
    </lineage>
</organism>
<dbReference type="Gene3D" id="1.10.510.10">
    <property type="entry name" value="Transferase(Phosphotransferase) domain 1"/>
    <property type="match status" value="1"/>
</dbReference>
<dbReference type="Proteomes" id="UP000800035">
    <property type="component" value="Unassembled WGS sequence"/>
</dbReference>
<evidence type="ECO:0000313" key="3">
    <source>
        <dbReference type="EMBL" id="KAF1952013.1"/>
    </source>
</evidence>
<dbReference type="InterPro" id="IPR000719">
    <property type="entry name" value="Prot_kinase_dom"/>
</dbReference>
<dbReference type="SUPFAM" id="SSF56112">
    <property type="entry name" value="Protein kinase-like (PK-like)"/>
    <property type="match status" value="1"/>
</dbReference>
<feature type="region of interest" description="Disordered" evidence="1">
    <location>
        <begin position="1"/>
        <end position="26"/>
    </location>
</feature>
<reference evidence="3" key="1">
    <citation type="journal article" date="2020" name="Stud. Mycol.">
        <title>101 Dothideomycetes genomes: a test case for predicting lifestyles and emergence of pathogens.</title>
        <authorList>
            <person name="Haridas S."/>
            <person name="Albert R."/>
            <person name="Binder M."/>
            <person name="Bloem J."/>
            <person name="Labutti K."/>
            <person name="Salamov A."/>
            <person name="Andreopoulos B."/>
            <person name="Baker S."/>
            <person name="Barry K."/>
            <person name="Bills G."/>
            <person name="Bluhm B."/>
            <person name="Cannon C."/>
            <person name="Castanera R."/>
            <person name="Culley D."/>
            <person name="Daum C."/>
            <person name="Ezra D."/>
            <person name="Gonzalez J."/>
            <person name="Henrissat B."/>
            <person name="Kuo A."/>
            <person name="Liang C."/>
            <person name="Lipzen A."/>
            <person name="Lutzoni F."/>
            <person name="Magnuson J."/>
            <person name="Mondo S."/>
            <person name="Nolan M."/>
            <person name="Ohm R."/>
            <person name="Pangilinan J."/>
            <person name="Park H.-J."/>
            <person name="Ramirez L."/>
            <person name="Alfaro M."/>
            <person name="Sun H."/>
            <person name="Tritt A."/>
            <person name="Yoshinaga Y."/>
            <person name="Zwiers L.-H."/>
            <person name="Turgeon B."/>
            <person name="Goodwin S."/>
            <person name="Spatafora J."/>
            <person name="Crous P."/>
            <person name="Grigoriev I."/>
        </authorList>
    </citation>
    <scope>NUCLEOTIDE SEQUENCE</scope>
    <source>
        <strain evidence="3">CBS 675.92</strain>
    </source>
</reference>
<name>A0A6A5TGP2_9PLEO</name>
<feature type="domain" description="Protein kinase" evidence="2">
    <location>
        <begin position="407"/>
        <end position="776"/>
    </location>
</feature>
<gene>
    <name evidence="3" type="ORF">CC80DRAFT_596931</name>
</gene>
<protein>
    <recommendedName>
        <fullName evidence="2">Protein kinase domain-containing protein</fullName>
    </recommendedName>
</protein>
<dbReference type="SMART" id="SM00220">
    <property type="entry name" value="S_TKc"/>
    <property type="match status" value="1"/>
</dbReference>
<dbReference type="EMBL" id="ML977013">
    <property type="protein sequence ID" value="KAF1952013.1"/>
    <property type="molecule type" value="Genomic_DNA"/>
</dbReference>
<keyword evidence="4" id="KW-1185">Reference proteome</keyword>
<dbReference type="GO" id="GO:0004674">
    <property type="term" value="F:protein serine/threonine kinase activity"/>
    <property type="evidence" value="ECO:0007669"/>
    <property type="project" value="TreeGrafter"/>
</dbReference>
<proteinExistence type="predicted"/>
<feature type="compositionally biased region" description="Basic and acidic residues" evidence="1">
    <location>
        <begin position="196"/>
        <end position="209"/>
    </location>
</feature>
<evidence type="ECO:0000313" key="4">
    <source>
        <dbReference type="Proteomes" id="UP000800035"/>
    </source>
</evidence>
<dbReference type="PROSITE" id="PS50011">
    <property type="entry name" value="PROTEIN_KINASE_DOM"/>
    <property type="match status" value="1"/>
</dbReference>
<sequence>MGIKQSRTTPSHQADDTTSSTEDQLSDVSEDSYYSKSLIGLCDTIIHDIKSAVGESYRWAGDENDVAGQLGDASKSLKHWRSSIQWIATGGSPPADEELLSTIVSGFLDILEKHEKFLAGTIRSYLDEVSQTVGTLRAIHADGPIPLDPSTVNGLTSSLHVSVTCLGSRLIPLRAFANTKRYIRLWQNEIPELEVPESKRSKATKSDARGKRRFTGSEYSADGLQDRNVNEGSDWEPESGEGSICHLLHQSFALSAYSHTKFLPLRTLKRIITTERILAELEPKLEVGDKTSTKAYLAHLADQIQSTHMKVFAILSLLERGAEIVNFVDEGVSDEDLPLESDYLHDGQITRHDSFGSPLGLFQKWGQADRSLFLKYQFHLHVPDLTLDFTPGVVTHTDFRFETFPILETGRILPSQDETVVWARIHPDSIVFHAMSKKVTKPDIFAIKKIVGARNIFADDKPPLEVSNLKCVSGNHHHLVRLLGTFSYKYNLELIFPLAYGPLCSLWEDKSQNPVWDSWKAAVDDDTAYWISSQVLGLMDGLDYIHRPRAKGQSVNGRHGNINPTNILRFPDSQHDKGRLVMSGFSNAAFCKEVSMLNEQPANKITGLGHNYRPPESDSIDGAESQASDIWSFGCVLLDFVCWALGGYELIEEFYTRRRTLYIDGSYGTQLFEVIRSEFIRSEVIGAPTGRFFAGLKPEVSEASVIPLLSREYIADLVQFIRTKLHGHQHSTAYICDLLDIIENDMLVQQYRRSSSTAIRDKFKAIDLKVILHTEYGQQFCGEDRPFKEMDPFEIELSDELAGIFKPWSRYYRQPN</sequence>